<dbReference type="EMBL" id="JANBPW010002316">
    <property type="protein sequence ID" value="KAJ1941225.1"/>
    <property type="molecule type" value="Genomic_DNA"/>
</dbReference>
<protein>
    <submittedName>
        <fullName evidence="1">Uncharacterized protein</fullName>
    </submittedName>
</protein>
<organism evidence="1 2">
    <name type="scientific">Linderina macrospora</name>
    <dbReference type="NCBI Taxonomy" id="4868"/>
    <lineage>
        <taxon>Eukaryota</taxon>
        <taxon>Fungi</taxon>
        <taxon>Fungi incertae sedis</taxon>
        <taxon>Zoopagomycota</taxon>
        <taxon>Kickxellomycotina</taxon>
        <taxon>Kickxellomycetes</taxon>
        <taxon>Kickxellales</taxon>
        <taxon>Kickxellaceae</taxon>
        <taxon>Linderina</taxon>
    </lineage>
</organism>
<reference evidence="1" key="1">
    <citation type="submission" date="2022-07" db="EMBL/GenBank/DDBJ databases">
        <title>Phylogenomic reconstructions and comparative analyses of Kickxellomycotina fungi.</title>
        <authorList>
            <person name="Reynolds N.K."/>
            <person name="Stajich J.E."/>
            <person name="Barry K."/>
            <person name="Grigoriev I.V."/>
            <person name="Crous P."/>
            <person name="Smith M.E."/>
        </authorList>
    </citation>
    <scope>NUCLEOTIDE SEQUENCE</scope>
    <source>
        <strain evidence="1">NRRL 5244</strain>
    </source>
</reference>
<accession>A0ACC1J806</accession>
<comment type="caution">
    <text evidence="1">The sequence shown here is derived from an EMBL/GenBank/DDBJ whole genome shotgun (WGS) entry which is preliminary data.</text>
</comment>
<proteinExistence type="predicted"/>
<evidence type="ECO:0000313" key="2">
    <source>
        <dbReference type="Proteomes" id="UP001150603"/>
    </source>
</evidence>
<dbReference type="Proteomes" id="UP001150603">
    <property type="component" value="Unassembled WGS sequence"/>
</dbReference>
<keyword evidence="2" id="KW-1185">Reference proteome</keyword>
<sequence>MGNKGTGIGGKGTGIGSSNTFGAMKPPTQQQKQAGPAKPTMPWLKPPNASGRSTTSTRVLPSFNRTPSGNKPFVPAARNSGSRGAEAMALGGRGPKEEQPVAATGEKERAARDEEIHAAVITLVSVDGVVEGARPLSQVLRELDRSQFTLVMVDPHQEPPVCRVFSRKLLYERERAVKKQKKTVAKAAKPQVVRLNANIGDHDFEIKVRKVVEFLEKGRRVTVQIEERSRNARQNGRTEERAARIMKDIDGICSVVNPPGIEANVWSVALQGKARA</sequence>
<evidence type="ECO:0000313" key="1">
    <source>
        <dbReference type="EMBL" id="KAJ1941225.1"/>
    </source>
</evidence>
<gene>
    <name evidence="1" type="ORF">FBU59_003561</name>
</gene>
<name>A0ACC1J806_9FUNG</name>